<dbReference type="EMBL" id="KN831774">
    <property type="protein sequence ID" value="KIM44182.1"/>
    <property type="molecule type" value="Genomic_DNA"/>
</dbReference>
<evidence type="ECO:0000256" key="1">
    <source>
        <dbReference type="SAM" id="MobiDB-lite"/>
    </source>
</evidence>
<evidence type="ECO:0000313" key="3">
    <source>
        <dbReference type="EMBL" id="KIM44182.1"/>
    </source>
</evidence>
<feature type="region of interest" description="Disordered" evidence="1">
    <location>
        <begin position="1"/>
        <end position="41"/>
    </location>
</feature>
<organism evidence="2 4">
    <name type="scientific">Hebeloma cylindrosporum</name>
    <dbReference type="NCBI Taxonomy" id="76867"/>
    <lineage>
        <taxon>Eukaryota</taxon>
        <taxon>Fungi</taxon>
        <taxon>Dikarya</taxon>
        <taxon>Basidiomycota</taxon>
        <taxon>Agaricomycotina</taxon>
        <taxon>Agaricomycetes</taxon>
        <taxon>Agaricomycetidae</taxon>
        <taxon>Agaricales</taxon>
        <taxon>Agaricineae</taxon>
        <taxon>Hymenogastraceae</taxon>
        <taxon>Hebeloma</taxon>
    </lineage>
</organism>
<accession>A0A0C3C610</accession>
<feature type="region of interest" description="Disordered" evidence="1">
    <location>
        <begin position="354"/>
        <end position="452"/>
    </location>
</feature>
<reference evidence="2" key="3">
    <citation type="submission" date="2015-02" db="EMBL/GenBank/DDBJ databases">
        <title>Evolutionary Origins and Diversification of the Mycorrhizal Mutualists.</title>
        <authorList>
            <consortium name="DOE Joint Genome Institute"/>
            <consortium name="Mycorrhizal Genomics Consortium"/>
            <person name="Kohler A."/>
            <person name="Kuo A."/>
            <person name="Nagy L.G."/>
            <person name="Floudas D."/>
            <person name="Copeland A."/>
            <person name="Barry K.W."/>
            <person name="Cichocki N."/>
            <person name="Veneault-Fourrey C."/>
            <person name="LaButti K."/>
            <person name="Lindquist E.A."/>
            <person name="Lipzen A."/>
            <person name="Lundell T."/>
            <person name="Morin E."/>
            <person name="Murat C."/>
            <person name="Riley R."/>
            <person name="Ohm R."/>
            <person name="Sun H."/>
            <person name="Tunlid A."/>
            <person name="Henrissat B."/>
            <person name="Grigoriev I.V."/>
            <person name="Hibbett D.S."/>
            <person name="Martin F."/>
        </authorList>
    </citation>
    <scope>NUCLEOTIDE SEQUENCE</scope>
    <source>
        <strain evidence="2">H7</strain>
    </source>
</reference>
<reference evidence="2 4" key="1">
    <citation type="submission" date="2014-04" db="EMBL/GenBank/DDBJ databases">
        <authorList>
            <consortium name="DOE Joint Genome Institute"/>
            <person name="Kuo A."/>
            <person name="Gay G."/>
            <person name="Dore J."/>
            <person name="Kohler A."/>
            <person name="Nagy L.G."/>
            <person name="Floudas D."/>
            <person name="Copeland A."/>
            <person name="Barry K.W."/>
            <person name="Cichocki N."/>
            <person name="Veneault-Fourrey C."/>
            <person name="LaButti K."/>
            <person name="Lindquist E.A."/>
            <person name="Lipzen A."/>
            <person name="Lundell T."/>
            <person name="Morin E."/>
            <person name="Murat C."/>
            <person name="Sun H."/>
            <person name="Tunlid A."/>
            <person name="Henrissat B."/>
            <person name="Grigoriev I.V."/>
            <person name="Hibbett D.S."/>
            <person name="Martin F."/>
            <person name="Nordberg H.P."/>
            <person name="Cantor M.N."/>
            <person name="Hua S.X."/>
        </authorList>
    </citation>
    <scope>NUCLEOTIDE SEQUENCE [LARGE SCALE GENOMIC DNA]</scope>
    <source>
        <strain evidence="2">H7</strain>
        <strain evidence="4">h7</strain>
    </source>
</reference>
<proteinExistence type="predicted"/>
<feature type="compositionally biased region" description="Low complexity" evidence="1">
    <location>
        <begin position="431"/>
        <end position="442"/>
    </location>
</feature>
<protein>
    <submittedName>
        <fullName evidence="2">Uncharacterized protein</fullName>
    </submittedName>
</protein>
<evidence type="ECO:0000313" key="2">
    <source>
        <dbReference type="EMBL" id="KIM39046.1"/>
    </source>
</evidence>
<evidence type="ECO:0000313" key="4">
    <source>
        <dbReference type="Proteomes" id="UP000053424"/>
    </source>
</evidence>
<dbReference type="AlphaFoldDB" id="A0A0C3C610"/>
<keyword evidence="4" id="KW-1185">Reference proteome</keyword>
<feature type="compositionally biased region" description="Basic residues" evidence="1">
    <location>
        <begin position="372"/>
        <end position="394"/>
    </location>
</feature>
<feature type="compositionally biased region" description="Polar residues" evidence="1">
    <location>
        <begin position="443"/>
        <end position="452"/>
    </location>
</feature>
<reference evidence="4" key="2">
    <citation type="submission" date="2015-01" db="EMBL/GenBank/DDBJ databases">
        <title>Evolutionary Origins and Diversification of the Mycorrhizal Mutualists.</title>
        <authorList>
            <consortium name="DOE Joint Genome Institute"/>
            <consortium name="Mycorrhizal Genomics Consortium"/>
            <person name="Kohler A."/>
            <person name="Kuo A."/>
            <person name="Nagy L.G."/>
            <person name="Floudas D."/>
            <person name="Copeland A."/>
            <person name="Barry K.W."/>
            <person name="Cichocki N."/>
            <person name="Veneault-Fourrey C."/>
            <person name="LaButti K."/>
            <person name="Lindquist E.A."/>
            <person name="Lipzen A."/>
            <person name="Lundell T."/>
            <person name="Morin E."/>
            <person name="Murat C."/>
            <person name="Riley R."/>
            <person name="Ohm R."/>
            <person name="Sun H."/>
            <person name="Tunlid A."/>
            <person name="Henrissat B."/>
            <person name="Grigoriev I.V."/>
            <person name="Hibbett D.S."/>
            <person name="Martin F."/>
        </authorList>
    </citation>
    <scope>NUCLEOTIDE SEQUENCE [LARGE SCALE GENOMIC DNA]</scope>
    <source>
        <strain evidence="4">h7</strain>
    </source>
</reference>
<sequence length="452" mass="50442">MSDDEIQPEDLPSTWTSRNPEKPVIQPRVHPKKSLTASQKISNAEKRAINREAAVALNKQLDEFNIQRDEFIEKVAKDTMKKPGYIRDLLLSRSRQATPRKVNLHNALTHYMAKELNSDKSVGDRAKMPEIQRRLAEDDSLKDLSKDREQELLNALIEHRKVNDTGARSSNKGASLDYQGTLKGVFTELDNLSERTGSTAFTFVTRGHINDSTTPSFIDSDGALSFFTEVLNLDPNEVAGKFELWATPCTFLNLPTFITVRTPVETLISMRAECTKIISDGLRKILGLKNVNMSYDHYDHDIVSRHGVKLLGWPPGLPRISPSKIHTVEQIRSLRDALKVGDCIWTKLSPRQREHHTNALADKIAADPTLAKPRRKIRSDKGKKKAKAGDKRKRNQPEEGGDDGDEIPVSSDGGDVAPPRGTKKAKRASAAKRALPPLARSRSTIPSSDEDE</sequence>
<dbReference type="HOGENOM" id="CLU_035160_1_0_1"/>
<dbReference type="EMBL" id="KN831787">
    <property type="protein sequence ID" value="KIM39046.1"/>
    <property type="molecule type" value="Genomic_DNA"/>
</dbReference>
<dbReference type="Proteomes" id="UP000053424">
    <property type="component" value="Unassembled WGS sequence"/>
</dbReference>
<feature type="compositionally biased region" description="Basic residues" evidence="1">
    <location>
        <begin position="421"/>
        <end position="430"/>
    </location>
</feature>
<name>A0A0C3C610_HEBCY</name>
<gene>
    <name evidence="3" type="ORF">M413DRAFT_67836</name>
    <name evidence="2" type="ORF">M413DRAFT_75315</name>
</gene>
<dbReference type="OrthoDB" id="3247681at2759"/>
<dbReference type="STRING" id="686832.A0A0C3C610"/>